<dbReference type="SUPFAM" id="SSF88697">
    <property type="entry name" value="PUA domain-like"/>
    <property type="match status" value="1"/>
</dbReference>
<dbReference type="Pfam" id="PF01878">
    <property type="entry name" value="EVE"/>
    <property type="match status" value="1"/>
</dbReference>
<protein>
    <submittedName>
        <fullName evidence="2">EVE domain-containing protein</fullName>
    </submittedName>
</protein>
<dbReference type="Proteomes" id="UP000292039">
    <property type="component" value="Unassembled WGS sequence"/>
</dbReference>
<sequence length="169" mass="19068">MSDRPGVLVPIQRDYAEHLLDHLDQMQLLAHSKALLFQQRHYLSAPRTLKSFKRGSLMFFYESTRKKGLKAVVAVARVINAYLRAEGAVDKGDLDRSVLEVSDLDAIGKSKIKTVVVFDNLMKMKNPVPLESLKKFGCGEANQLRTSRIITSEQIENILLEGFPHDYPA</sequence>
<evidence type="ECO:0000313" key="3">
    <source>
        <dbReference type="Proteomes" id="UP000292039"/>
    </source>
</evidence>
<dbReference type="InterPro" id="IPR002740">
    <property type="entry name" value="EVE_domain"/>
</dbReference>
<comment type="caution">
    <text evidence="2">The sequence shown here is derived from an EMBL/GenBank/DDBJ whole genome shotgun (WGS) entry which is preliminary data.</text>
</comment>
<dbReference type="InterPro" id="IPR015947">
    <property type="entry name" value="PUA-like_sf"/>
</dbReference>
<dbReference type="Gene3D" id="3.10.590.10">
    <property type="entry name" value="ph1033 like domains"/>
    <property type="match status" value="1"/>
</dbReference>
<reference evidence="2 3" key="1">
    <citation type="submission" date="2019-02" db="EMBL/GenBank/DDBJ databases">
        <title>Genomic Encyclopedia of Type Strains, Phase IV (KMG-IV): sequencing the most valuable type-strain genomes for metagenomic binning, comparative biology and taxonomic classification.</title>
        <authorList>
            <person name="Goeker M."/>
        </authorList>
    </citation>
    <scope>NUCLEOTIDE SEQUENCE [LARGE SCALE GENOMIC DNA]</scope>
    <source>
        <strain evidence="2 3">DSM 16618</strain>
    </source>
</reference>
<gene>
    <name evidence="2" type="ORF">EV679_2160</name>
</gene>
<dbReference type="AlphaFoldDB" id="A0A4Q7MPJ9"/>
<dbReference type="EMBL" id="SGWZ01000003">
    <property type="protein sequence ID" value="RZS69558.1"/>
    <property type="molecule type" value="Genomic_DNA"/>
</dbReference>
<evidence type="ECO:0000313" key="2">
    <source>
        <dbReference type="EMBL" id="RZS69558.1"/>
    </source>
</evidence>
<proteinExistence type="predicted"/>
<name>A0A4Q7MPJ9_9BURK</name>
<evidence type="ECO:0000259" key="1">
    <source>
        <dbReference type="Pfam" id="PF01878"/>
    </source>
</evidence>
<accession>A0A4Q7MPJ9</accession>
<organism evidence="2 3">
    <name type="scientific">Kerstersia gyiorum</name>
    <dbReference type="NCBI Taxonomy" id="206506"/>
    <lineage>
        <taxon>Bacteria</taxon>
        <taxon>Pseudomonadati</taxon>
        <taxon>Pseudomonadota</taxon>
        <taxon>Betaproteobacteria</taxon>
        <taxon>Burkholderiales</taxon>
        <taxon>Alcaligenaceae</taxon>
        <taxon>Kerstersia</taxon>
    </lineage>
</organism>
<feature type="domain" description="EVE" evidence="1">
    <location>
        <begin position="31"/>
        <end position="151"/>
    </location>
</feature>